<dbReference type="Gene3D" id="3.30.565.10">
    <property type="entry name" value="Histidine kinase-like ATPase, C-terminal domain"/>
    <property type="match status" value="1"/>
</dbReference>
<proteinExistence type="inferred from homology"/>
<dbReference type="GO" id="GO:0016301">
    <property type="term" value="F:kinase activity"/>
    <property type="evidence" value="ECO:0007669"/>
    <property type="project" value="UniProtKB-KW"/>
</dbReference>
<evidence type="ECO:0000256" key="1">
    <source>
        <dbReference type="ARBA" id="ARBA00008239"/>
    </source>
</evidence>
<comment type="similarity">
    <text evidence="1">Belongs to the heat shock protein 90 family.</text>
</comment>
<accession>A0AAE3YRX1</accession>
<keyword evidence="7" id="KW-1185">Reference proteome</keyword>
<dbReference type="PANTHER" id="PTHR11528">
    <property type="entry name" value="HEAT SHOCK PROTEIN 90 FAMILY MEMBER"/>
    <property type="match status" value="1"/>
</dbReference>
<evidence type="ECO:0000313" key="6">
    <source>
        <dbReference type="EMBL" id="MDR7277239.1"/>
    </source>
</evidence>
<evidence type="ECO:0000256" key="3">
    <source>
        <dbReference type="ARBA" id="ARBA00022840"/>
    </source>
</evidence>
<evidence type="ECO:0000313" key="7">
    <source>
        <dbReference type="Proteomes" id="UP001183643"/>
    </source>
</evidence>
<dbReference type="InterPro" id="IPR056471">
    <property type="entry name" value="HD-CE"/>
</dbReference>
<dbReference type="InterPro" id="IPR036890">
    <property type="entry name" value="HATPase_C_sf"/>
</dbReference>
<evidence type="ECO:0000256" key="2">
    <source>
        <dbReference type="ARBA" id="ARBA00022741"/>
    </source>
</evidence>
<dbReference type="GO" id="GO:0005524">
    <property type="term" value="F:ATP binding"/>
    <property type="evidence" value="ECO:0007669"/>
    <property type="project" value="UniProtKB-KW"/>
</dbReference>
<dbReference type="InterPro" id="IPR003594">
    <property type="entry name" value="HATPase_dom"/>
</dbReference>
<dbReference type="Pfam" id="PF24391">
    <property type="entry name" value="HD-CE"/>
    <property type="match status" value="1"/>
</dbReference>
<keyword evidence="3" id="KW-0067">ATP-binding</keyword>
<sequence length="913" mass="101146">MPSASDQTSYEASALWRRTLAEVPNDPWHDQRDRLRSAYQQFRRRVVPIAGDIALSMPMFTDHSIDHIDALWKTASIVCGDDFEVNPAEAFVLGGAFLMHDLGMGLSSYQNGMEEIRAHPIFAGLLARASDRLREVDPSADERRVAEHAENTALTEFLRRRHAERGPELLRTPLRLPDGSTDHLLQDSDLRLSWGDLIGKIAASHWRDVADLQRMFERPLGPLAEHPTEWTVDGLKIACILRLADAAHIDSSRAPSYLHALRRPDGVAVDHWVFQELMVSPYADGDRLVYTSKRPFTGEQAAAWWLAYETVNTVDSELRRVDALRADLGHLRFRVRSVAGAGAPGRFADYIRTDRWQPIDARIRVSDVNKLVGNLGGDKLYGNRPDIALRELVANASDATRARAARDEAEASAVTICLHDDGDGWVLTVSDQGIGMGPDTMVSVLTDFGHSHWRSADALIESPGLAGFAPTGRFGIGFFAVFMVADQVSVRSLAVDEAPRDTHVLEFTDGVAARPLLRVAEPAERLRQAGTVVTARLRLDPRSVKGLFRNSSRRLSHTEHLHALVLPLCALARVDIDVQGPDDARPVRLVSADDWMTISESELFDRLYRRPDDSYKQRLTLDVFHKRFLERSQTLRDESQRIVGRAVLASNWEGADGMALLALCQSHVYVGGLRSSTVQESLGAFAGDPLTADRLRSWPSAPPGLLTAWAESQAAELDDAGNESRHMIGMVARAFNAQAAGLPCASSAESLLDLPALHRWVADRQQIYLAPGGFFDCYPDGQHPLFLTRDGRELLFDDDCLIVSLYSAWNFPEEVLASPKDERFADAEPNGSGWDARVWWYDSGNFGSIGLVVKAISEEWGIDIPELLDLMDKRHLDDDGDGRCAVPVAGGGTERMEMIYLRRPSDGVEGTGR</sequence>
<dbReference type="SMART" id="SM00387">
    <property type="entry name" value="HATPase_c"/>
    <property type="match status" value="1"/>
</dbReference>
<keyword evidence="2" id="KW-0547">Nucleotide-binding</keyword>
<dbReference type="InterPro" id="IPR001404">
    <property type="entry name" value="Hsp90_fam"/>
</dbReference>
<dbReference type="GO" id="GO:0016887">
    <property type="term" value="F:ATP hydrolysis activity"/>
    <property type="evidence" value="ECO:0007669"/>
    <property type="project" value="InterPro"/>
</dbReference>
<keyword evidence="6" id="KW-0418">Kinase</keyword>
<evidence type="ECO:0000259" key="5">
    <source>
        <dbReference type="SMART" id="SM00387"/>
    </source>
</evidence>
<dbReference type="Proteomes" id="UP001183643">
    <property type="component" value="Unassembled WGS sequence"/>
</dbReference>
<dbReference type="AlphaFoldDB" id="A0AAE3YRX1"/>
<dbReference type="RefSeq" id="WP_310369434.1">
    <property type="nucleotide sequence ID" value="NZ_JAVDYB010000001.1"/>
</dbReference>
<comment type="caution">
    <text evidence="6">The sequence shown here is derived from an EMBL/GenBank/DDBJ whole genome shotgun (WGS) entry which is preliminary data.</text>
</comment>
<organism evidence="6 7">
    <name type="scientific">Catenuloplanes atrovinosus</name>
    <dbReference type="NCBI Taxonomy" id="137266"/>
    <lineage>
        <taxon>Bacteria</taxon>
        <taxon>Bacillati</taxon>
        <taxon>Actinomycetota</taxon>
        <taxon>Actinomycetes</taxon>
        <taxon>Micromonosporales</taxon>
        <taxon>Micromonosporaceae</taxon>
        <taxon>Catenuloplanes</taxon>
    </lineage>
</organism>
<feature type="domain" description="Histidine kinase/HSP90-like ATPase" evidence="5">
    <location>
        <begin position="380"/>
        <end position="541"/>
    </location>
</feature>
<protein>
    <submittedName>
        <fullName evidence="6">Signal transduction histidine kinase</fullName>
    </submittedName>
</protein>
<dbReference type="Pfam" id="PF13589">
    <property type="entry name" value="HATPase_c_3"/>
    <property type="match status" value="1"/>
</dbReference>
<dbReference type="InterPro" id="IPR020575">
    <property type="entry name" value="Hsp90_N"/>
</dbReference>
<keyword evidence="4" id="KW-0143">Chaperone</keyword>
<dbReference type="GO" id="GO:0140662">
    <property type="term" value="F:ATP-dependent protein folding chaperone"/>
    <property type="evidence" value="ECO:0007669"/>
    <property type="project" value="InterPro"/>
</dbReference>
<keyword evidence="6" id="KW-0808">Transferase</keyword>
<dbReference type="GO" id="GO:0051082">
    <property type="term" value="F:unfolded protein binding"/>
    <property type="evidence" value="ECO:0007669"/>
    <property type="project" value="InterPro"/>
</dbReference>
<name>A0AAE3YRX1_9ACTN</name>
<evidence type="ECO:0000256" key="4">
    <source>
        <dbReference type="ARBA" id="ARBA00023186"/>
    </source>
</evidence>
<dbReference type="EMBL" id="JAVDYB010000001">
    <property type="protein sequence ID" value="MDR7277239.1"/>
    <property type="molecule type" value="Genomic_DNA"/>
</dbReference>
<dbReference type="PRINTS" id="PR00775">
    <property type="entry name" value="HEATSHOCK90"/>
</dbReference>
<reference evidence="6" key="1">
    <citation type="submission" date="2023-07" db="EMBL/GenBank/DDBJ databases">
        <title>Sequencing the genomes of 1000 actinobacteria strains.</title>
        <authorList>
            <person name="Klenk H.-P."/>
        </authorList>
    </citation>
    <scope>NUCLEOTIDE SEQUENCE</scope>
    <source>
        <strain evidence="6">DSM 44707</strain>
    </source>
</reference>
<dbReference type="SUPFAM" id="SSF55874">
    <property type="entry name" value="ATPase domain of HSP90 chaperone/DNA topoisomerase II/histidine kinase"/>
    <property type="match status" value="1"/>
</dbReference>
<gene>
    <name evidence="6" type="ORF">J2S41_004017</name>
</gene>